<dbReference type="Pfam" id="PF00179">
    <property type="entry name" value="UQ_con"/>
    <property type="match status" value="1"/>
</dbReference>
<dbReference type="InterPro" id="IPR000608">
    <property type="entry name" value="UBC"/>
</dbReference>
<dbReference type="PROSITE" id="PS50127">
    <property type="entry name" value="UBC_2"/>
    <property type="match status" value="1"/>
</dbReference>
<dbReference type="Proteomes" id="UP000244309">
    <property type="component" value="Unassembled WGS sequence"/>
</dbReference>
<dbReference type="VEuPathDB" id="FungiDB:CXQ85_004841"/>
<keyword evidence="5" id="KW-0067">ATP-binding</keyword>
<dbReference type="GeneID" id="37010171"/>
<evidence type="ECO:0000256" key="9">
    <source>
        <dbReference type="ARBA" id="ARBA00044092"/>
    </source>
</evidence>
<evidence type="ECO:0000313" key="14">
    <source>
        <dbReference type="EMBL" id="PVH22171.1"/>
    </source>
</evidence>
<dbReference type="EMBL" id="PKFO01000006">
    <property type="protein sequence ID" value="PVH22171.1"/>
    <property type="molecule type" value="Genomic_DNA"/>
</dbReference>
<dbReference type="GO" id="GO:0061654">
    <property type="term" value="F:NEDD8 conjugating enzyme activity"/>
    <property type="evidence" value="ECO:0007669"/>
    <property type="project" value="UniProtKB-EC"/>
</dbReference>
<gene>
    <name evidence="14" type="ORF">CXQ85_004841</name>
</gene>
<reference evidence="14 15" key="1">
    <citation type="submission" date="2017-12" db="EMBL/GenBank/DDBJ databases">
        <title>Genome Sequence of a Multidrug-Resistant Candida haemulonii Isolate from a Patient with Chronic Leg Ulcers in Israel.</title>
        <authorList>
            <person name="Chow N.A."/>
            <person name="Gade L."/>
            <person name="Batra D."/>
            <person name="Rowe L.A."/>
            <person name="Ben-Ami R."/>
            <person name="Loparev V.N."/>
            <person name="Litvintseva A.P."/>
        </authorList>
    </citation>
    <scope>NUCLEOTIDE SEQUENCE [LARGE SCALE GENOMIC DNA]</scope>
    <source>
        <strain evidence="14 15">B11899</strain>
    </source>
</reference>
<dbReference type="FunFam" id="3.10.110.10:FF:000005">
    <property type="entry name" value="NEDD8-conjugating enzyme Ubc12"/>
    <property type="match status" value="1"/>
</dbReference>
<dbReference type="CDD" id="cd23794">
    <property type="entry name" value="UBCc_UBE2F_UBE2M"/>
    <property type="match status" value="1"/>
</dbReference>
<evidence type="ECO:0000256" key="4">
    <source>
        <dbReference type="ARBA" id="ARBA00022786"/>
    </source>
</evidence>
<dbReference type="OrthoDB" id="10249039at2759"/>
<comment type="catalytic activity">
    <reaction evidence="6">
        <text>[E1 NEDD8-activating enzyme]-S-[NEDD8 protein]-yl-L-cysteine + [E2 NEDD8-conjugating enzyme]-L-cysteine = [E1 NEDD8-activating enzyme]-L-cysteine + [E2 NEDD8-conjugating enzyme]-S-[NEDD8-protein]-yl-L-cysteine.</text>
        <dbReference type="EC" id="2.3.2.34"/>
    </reaction>
</comment>
<dbReference type="PANTHER" id="PTHR24067">
    <property type="entry name" value="UBIQUITIN-CONJUGATING ENZYME E2"/>
    <property type="match status" value="1"/>
</dbReference>
<evidence type="ECO:0000256" key="11">
    <source>
        <dbReference type="ARBA" id="ARBA00044315"/>
    </source>
</evidence>
<dbReference type="SUPFAM" id="SSF54495">
    <property type="entry name" value="UBC-like"/>
    <property type="match status" value="1"/>
</dbReference>
<name>A0A2V1AZ60_9ASCO</name>
<evidence type="ECO:0000313" key="15">
    <source>
        <dbReference type="Proteomes" id="UP000244309"/>
    </source>
</evidence>
<feature type="domain" description="UBC core" evidence="13">
    <location>
        <begin position="374"/>
        <end position="518"/>
    </location>
</feature>
<comment type="caution">
    <text evidence="14">The sequence shown here is derived from an EMBL/GenBank/DDBJ whole genome shotgun (WGS) entry which is preliminary data.</text>
</comment>
<dbReference type="AlphaFoldDB" id="A0A2V1AZ60"/>
<dbReference type="GO" id="GO:0005524">
    <property type="term" value="F:ATP binding"/>
    <property type="evidence" value="ECO:0007669"/>
    <property type="project" value="UniProtKB-KW"/>
</dbReference>
<keyword evidence="2" id="KW-0808">Transferase</keyword>
<organism evidence="14 15">
    <name type="scientific">Candidozyma haemuli</name>
    <dbReference type="NCBI Taxonomy" id="45357"/>
    <lineage>
        <taxon>Eukaryota</taxon>
        <taxon>Fungi</taxon>
        <taxon>Dikarya</taxon>
        <taxon>Ascomycota</taxon>
        <taxon>Saccharomycotina</taxon>
        <taxon>Pichiomycetes</taxon>
        <taxon>Metschnikowiaceae</taxon>
        <taxon>Candidozyma</taxon>
    </lineage>
</organism>
<protein>
    <recommendedName>
        <fullName evidence="9">NEDD8-conjugating enzyme UBC12</fullName>
        <ecNumber evidence="7">2.3.2.34</ecNumber>
    </recommendedName>
    <alternativeName>
        <fullName evidence="8">NEDD8-conjugating enzyme Ubc12</fullName>
    </alternativeName>
    <alternativeName>
        <fullName evidence="10">RUB1-conjugating enzyme</fullName>
    </alternativeName>
    <alternativeName>
        <fullName evidence="11">Ubiquitin carrier protein 12</fullName>
    </alternativeName>
</protein>
<dbReference type="STRING" id="45357.A0A2V1AZ60"/>
<dbReference type="PROSITE" id="PS00183">
    <property type="entry name" value="UBC_1"/>
    <property type="match status" value="1"/>
</dbReference>
<evidence type="ECO:0000259" key="13">
    <source>
        <dbReference type="PROSITE" id="PS50127"/>
    </source>
</evidence>
<keyword evidence="4" id="KW-0833">Ubl conjugation pathway</keyword>
<evidence type="ECO:0000256" key="8">
    <source>
        <dbReference type="ARBA" id="ARBA00044084"/>
    </source>
</evidence>
<dbReference type="RefSeq" id="XP_025343111.1">
    <property type="nucleotide sequence ID" value="XM_025488449.1"/>
</dbReference>
<dbReference type="InterPro" id="IPR050113">
    <property type="entry name" value="Ub_conjugating_enzyme"/>
</dbReference>
<dbReference type="EC" id="2.3.2.34" evidence="7"/>
<evidence type="ECO:0000256" key="5">
    <source>
        <dbReference type="ARBA" id="ARBA00022840"/>
    </source>
</evidence>
<dbReference type="InterPro" id="IPR016135">
    <property type="entry name" value="UBQ-conjugating_enzyme/RWD"/>
</dbReference>
<evidence type="ECO:0000256" key="6">
    <source>
        <dbReference type="ARBA" id="ARBA00043698"/>
    </source>
</evidence>
<evidence type="ECO:0000256" key="3">
    <source>
        <dbReference type="ARBA" id="ARBA00022741"/>
    </source>
</evidence>
<evidence type="ECO:0000256" key="12">
    <source>
        <dbReference type="PROSITE-ProRule" id="PRU10133"/>
    </source>
</evidence>
<keyword evidence="3" id="KW-0547">Nucleotide-binding</keyword>
<dbReference type="InterPro" id="IPR023313">
    <property type="entry name" value="UBQ-conjugating_AS"/>
</dbReference>
<evidence type="ECO:0000256" key="10">
    <source>
        <dbReference type="ARBA" id="ARBA00044279"/>
    </source>
</evidence>
<evidence type="ECO:0000256" key="1">
    <source>
        <dbReference type="ARBA" id="ARBA00005032"/>
    </source>
</evidence>
<dbReference type="Gene3D" id="3.10.110.10">
    <property type="entry name" value="Ubiquitin Conjugating Enzyme"/>
    <property type="match status" value="1"/>
</dbReference>
<comment type="pathway">
    <text evidence="1">Protein modification; protein neddylation.</text>
</comment>
<feature type="active site" description="Glycyl thioester intermediate" evidence="12">
    <location>
        <position position="456"/>
    </location>
</feature>
<proteinExistence type="predicted"/>
<evidence type="ECO:0000256" key="7">
    <source>
        <dbReference type="ARBA" id="ARBA00044047"/>
    </source>
</evidence>
<accession>A0A2V1AZ60</accession>
<evidence type="ECO:0000256" key="2">
    <source>
        <dbReference type="ARBA" id="ARBA00022679"/>
    </source>
</evidence>
<keyword evidence="15" id="KW-1185">Reference proteome</keyword>
<dbReference type="SMART" id="SM00212">
    <property type="entry name" value="UBCc"/>
    <property type="match status" value="1"/>
</dbReference>
<sequence>MSQWPGTDAFKLIRSLHEHVTSTKCSYSALQIIPGAPDGEILAHESEERDALDIALSKKTYLGVFAEAHAFFEKVGYREIHVKDLTDTELWTVYYASGSILFTTNEHFTAWRVRQDVVLELLRRGNEILLDEFNFATFLAASRLKRVNKSSILFAWIRRVYVALEGESKVRELLVVRLLKSLDAHFANYCAGYTLQWLIRVLRAQGDGKTLGYLAEKLRSACRSHLSDVTLWRTYSVYLRSEDSDTYAVESFNEDLQFWGPKVANSKLLSVSLPSWDKSEDIAAELDWLLKVQCPYLTPYDCLYEAASDKPAFQETIKTAFKSMDSKPTNADPENVLTAQSTNFKDILHQQEQAKQSPEAAAATAANPTGKVSAAQIRLQKDVTELELPSTVKIEFPDPRDLFNFRIFIRPAEGYYNGGVFSFTVEIGDNFPIDPPKIKCTQKIYHPNIDLEGNVCLNILREDWSPVLSLNSVISGLNFLFLEPNPNDPLNKAAANVLAKNTSTFARNVRSAMRGSTVDYETYDRVV</sequence>